<evidence type="ECO:0000313" key="4">
    <source>
        <dbReference type="EMBL" id="TXD77358.1"/>
    </source>
</evidence>
<dbReference type="Pfam" id="PF03432">
    <property type="entry name" value="Relaxase"/>
    <property type="match status" value="1"/>
</dbReference>
<feature type="domain" description="MobA/VirD2-like nuclease" evidence="2">
    <location>
        <begin position="17"/>
        <end position="149"/>
    </location>
</feature>
<evidence type="ECO:0000256" key="1">
    <source>
        <dbReference type="SAM" id="MobiDB-lite"/>
    </source>
</evidence>
<reference evidence="3 5" key="1">
    <citation type="submission" date="2018-06" db="EMBL/GenBank/DDBJ databases">
        <title>Genomic Encyclopedia of Archaeal and Bacterial Type Strains, Phase II (KMG-II): from individual species to whole genera.</title>
        <authorList>
            <person name="Goeker M."/>
        </authorList>
    </citation>
    <scope>NUCLEOTIDE SEQUENCE [LARGE SCALE GENOMIC DNA]</scope>
    <source>
        <strain evidence="3 5">DSM 22686</strain>
    </source>
</reference>
<evidence type="ECO:0000313" key="5">
    <source>
        <dbReference type="Proteomes" id="UP000249115"/>
    </source>
</evidence>
<organism evidence="3 5">
    <name type="scientific">Algoriphagus ratkowskyi</name>
    <dbReference type="NCBI Taxonomy" id="57028"/>
    <lineage>
        <taxon>Bacteria</taxon>
        <taxon>Pseudomonadati</taxon>
        <taxon>Bacteroidota</taxon>
        <taxon>Cytophagia</taxon>
        <taxon>Cytophagales</taxon>
        <taxon>Cyclobacteriaceae</taxon>
        <taxon>Algoriphagus</taxon>
    </lineage>
</organism>
<evidence type="ECO:0000259" key="2">
    <source>
        <dbReference type="Pfam" id="PF03432"/>
    </source>
</evidence>
<dbReference type="Proteomes" id="UP000249115">
    <property type="component" value="Unassembled WGS sequence"/>
</dbReference>
<feature type="region of interest" description="Disordered" evidence="1">
    <location>
        <begin position="376"/>
        <end position="405"/>
    </location>
</feature>
<dbReference type="AlphaFoldDB" id="A0A2W7REK0"/>
<dbReference type="OrthoDB" id="915634at2"/>
<name>A0A2W7REK0_9BACT</name>
<dbReference type="EMBL" id="VORV01000007">
    <property type="protein sequence ID" value="TXD77358.1"/>
    <property type="molecule type" value="Genomic_DNA"/>
</dbReference>
<proteinExistence type="predicted"/>
<dbReference type="InterPro" id="IPR005094">
    <property type="entry name" value="Endonuclease_MobA/VirD2"/>
</dbReference>
<sequence>MVAKIITGKTIGGVIRYNEQKVENGQAKLIQMAGFAVKNIAVNEKILSFKNLQQLNASTKTNTVHISLNFSPKDTIDEFTLQKIAADYMKGIGFENQPYLLYQHFDVAHPHVHIVTTNISSSGKRIETHNLGKIKSENARRELEQRYSLVKAEEQRKHKVNLLQPLEKAMYGKRETKSSLSNIVQEVIRTYQFASLPELNAILGQFNVSAYRGEPESEMFKNKGLVYSILDAKGRRVGVPVKSSALYSKPTLAKLEERFVRNKEAKKPFRENLHEVIRGELVRCNSLEEFTARLRTKGIKPVFRINEEGRLYGVTYIDNVNRCVFNGSALGKELSANALADRFSMGHVLSISLEKEQEVRINGQETEVDTRIPSLEIPLNSYQSEDPTPYELSQKKKKKRKKRIQ</sequence>
<gene>
    <name evidence="4" type="ORF">ESW18_11140</name>
    <name evidence="3" type="ORF">LV84_01409</name>
</gene>
<feature type="compositionally biased region" description="Basic residues" evidence="1">
    <location>
        <begin position="395"/>
        <end position="405"/>
    </location>
</feature>
<reference evidence="4 6" key="2">
    <citation type="submission" date="2019-08" db="EMBL/GenBank/DDBJ databases">
        <title>Genome of Algoriphagus ratkowskyi IC026.</title>
        <authorList>
            <person name="Bowman J.P."/>
        </authorList>
    </citation>
    <scope>NUCLEOTIDE SEQUENCE [LARGE SCALE GENOMIC DNA]</scope>
    <source>
        <strain evidence="4 6">IC026</strain>
    </source>
</reference>
<accession>A0A2W7REK0</accession>
<evidence type="ECO:0000313" key="6">
    <source>
        <dbReference type="Proteomes" id="UP000321927"/>
    </source>
</evidence>
<protein>
    <submittedName>
        <fullName evidence="3 4">Relaxase/mobilization nuclease</fullName>
    </submittedName>
</protein>
<keyword evidence="6" id="KW-1185">Reference proteome</keyword>
<comment type="caution">
    <text evidence="3">The sequence shown here is derived from an EMBL/GenBank/DDBJ whole genome shotgun (WGS) entry which is preliminary data.</text>
</comment>
<evidence type="ECO:0000313" key="3">
    <source>
        <dbReference type="EMBL" id="PZX59378.1"/>
    </source>
</evidence>
<dbReference type="Proteomes" id="UP000321927">
    <property type="component" value="Unassembled WGS sequence"/>
</dbReference>
<dbReference type="EMBL" id="QKZU01000004">
    <property type="protein sequence ID" value="PZX59378.1"/>
    <property type="molecule type" value="Genomic_DNA"/>
</dbReference>